<reference evidence="3" key="1">
    <citation type="submission" date="2016-05" db="EMBL/GenBank/DDBJ databases">
        <title>Comparative genomics of biotechnologically important yeasts.</title>
        <authorList>
            <consortium name="DOE Joint Genome Institute"/>
            <person name="Riley R."/>
            <person name="Haridas S."/>
            <person name="Wolfe K.H."/>
            <person name="Lopes M.R."/>
            <person name="Hittinger C.T."/>
            <person name="Goker M."/>
            <person name="Salamov A."/>
            <person name="Wisecaver J."/>
            <person name="Long T.M."/>
            <person name="Aerts A.L."/>
            <person name="Barry K."/>
            <person name="Choi C."/>
            <person name="Clum A."/>
            <person name="Coughlan A.Y."/>
            <person name="Deshpande S."/>
            <person name="Douglass A.P."/>
            <person name="Hanson S.J."/>
            <person name="Klenk H.-P."/>
            <person name="Labutti K."/>
            <person name="Lapidus A."/>
            <person name="Lindquist E."/>
            <person name="Lipzen A."/>
            <person name="Meier-Kolthoff J.P."/>
            <person name="Ohm R.A."/>
            <person name="Otillar R.P."/>
            <person name="Pangilinan J."/>
            <person name="Peng Y."/>
            <person name="Rokas A."/>
            <person name="Rosa C.A."/>
            <person name="Scheuner C."/>
            <person name="Sibirny A.A."/>
            <person name="Slot J.C."/>
            <person name="Stielow J.B."/>
            <person name="Sun H."/>
            <person name="Kurtzman C.P."/>
            <person name="Blackwell M."/>
            <person name="Grigoriev I.V."/>
            <person name="Jeffries T.W."/>
        </authorList>
    </citation>
    <scope>NUCLEOTIDE SEQUENCE [LARGE SCALE GENOMIC DNA]</scope>
    <source>
        <strain evidence="3">NRRL Y-1933</strain>
    </source>
</reference>
<sequence length="195" mass="21933">MNHLDQINNLKVKITTLLDESITGVVYACSSSHSVLALRVSSNTGKNIQNQKAETYRFFNAQFIKSMQLISPSPKKQGKNTNQNLAPIYPISIKEIEAKLEKSLQPPNGNLKQARPNAPPIAIRLFETFSKKYGLKNVQWKGSDIILFNEIKSSKPYTLSKGNLTELTKGSKYLPDVQKTLKEIWLELDNEKRGG</sequence>
<accession>A0A1E4RLA0</accession>
<dbReference type="GeneID" id="30993161"/>
<dbReference type="OrthoDB" id="1057137at2759"/>
<proteinExistence type="predicted"/>
<dbReference type="PANTHER" id="PTHR13542">
    <property type="entry name" value="LSM12 HOMOLOG"/>
    <property type="match status" value="1"/>
</dbReference>
<organism evidence="2 3">
    <name type="scientific">Hyphopichia burtonii NRRL Y-1933</name>
    <dbReference type="NCBI Taxonomy" id="984485"/>
    <lineage>
        <taxon>Eukaryota</taxon>
        <taxon>Fungi</taxon>
        <taxon>Dikarya</taxon>
        <taxon>Ascomycota</taxon>
        <taxon>Saccharomycotina</taxon>
        <taxon>Pichiomycetes</taxon>
        <taxon>Debaryomycetaceae</taxon>
        <taxon>Hyphopichia</taxon>
    </lineage>
</organism>
<evidence type="ECO:0000313" key="3">
    <source>
        <dbReference type="Proteomes" id="UP000095085"/>
    </source>
</evidence>
<dbReference type="RefSeq" id="XP_020077096.1">
    <property type="nucleotide sequence ID" value="XM_020218611.1"/>
</dbReference>
<keyword evidence="3" id="KW-1185">Reference proteome</keyword>
<dbReference type="AlphaFoldDB" id="A0A1E4RLA0"/>
<dbReference type="PIRSF" id="PIRSF007783">
    <property type="entry name" value="UCP007783_YHR121w"/>
    <property type="match status" value="1"/>
</dbReference>
<name>A0A1E4RLA0_9ASCO</name>
<dbReference type="InterPro" id="IPR047574">
    <property type="entry name" value="AD"/>
</dbReference>
<dbReference type="EMBL" id="KV454540">
    <property type="protein sequence ID" value="ODV68029.1"/>
    <property type="molecule type" value="Genomic_DNA"/>
</dbReference>
<dbReference type="SMART" id="SM00995">
    <property type="entry name" value="AD"/>
    <property type="match status" value="1"/>
</dbReference>
<dbReference type="InterPro" id="IPR039683">
    <property type="entry name" value="Lsm12-like"/>
</dbReference>
<evidence type="ECO:0000259" key="1">
    <source>
        <dbReference type="PROSITE" id="PS52001"/>
    </source>
</evidence>
<feature type="domain" description="AD" evidence="1">
    <location>
        <begin position="89"/>
        <end position="189"/>
    </location>
</feature>
<dbReference type="PROSITE" id="PS52001">
    <property type="entry name" value="AD"/>
    <property type="match status" value="1"/>
</dbReference>
<evidence type="ECO:0000313" key="2">
    <source>
        <dbReference type="EMBL" id="ODV68029.1"/>
    </source>
</evidence>
<gene>
    <name evidence="2" type="ORF">HYPBUDRAFT_108056</name>
</gene>
<dbReference type="STRING" id="984485.A0A1E4RLA0"/>
<dbReference type="InterPro" id="IPR019181">
    <property type="entry name" value="LSM12_ABD"/>
</dbReference>
<dbReference type="Proteomes" id="UP000095085">
    <property type="component" value="Unassembled WGS sequence"/>
</dbReference>
<protein>
    <recommendedName>
        <fullName evidence="1">AD domain-containing protein</fullName>
    </recommendedName>
</protein>
<dbReference type="InterPro" id="IPR016521">
    <property type="entry name" value="RNA-processing_Lsm12"/>
</dbReference>
<dbReference type="Pfam" id="PF09793">
    <property type="entry name" value="AD"/>
    <property type="match status" value="1"/>
</dbReference>